<feature type="domain" description="Aminotransferase class I/classII large" evidence="5">
    <location>
        <begin position="99"/>
        <end position="429"/>
    </location>
</feature>
<keyword evidence="3 6" id="KW-0808">Transferase</keyword>
<organism evidence="6 7">
    <name type="scientific">Streptomyces turgidiscabies</name>
    <dbReference type="NCBI Taxonomy" id="85558"/>
    <lineage>
        <taxon>Bacteria</taxon>
        <taxon>Bacillati</taxon>
        <taxon>Actinomycetota</taxon>
        <taxon>Actinomycetes</taxon>
        <taxon>Kitasatosporales</taxon>
        <taxon>Streptomycetaceae</taxon>
        <taxon>Streptomyces</taxon>
    </lineage>
</organism>
<dbReference type="InterPro" id="IPR015424">
    <property type="entry name" value="PyrdxlP-dep_Trfase"/>
</dbReference>
<dbReference type="InterPro" id="IPR015422">
    <property type="entry name" value="PyrdxlP-dep_Trfase_small"/>
</dbReference>
<keyword evidence="2 6" id="KW-0032">Aminotransferase</keyword>
<evidence type="ECO:0000256" key="1">
    <source>
        <dbReference type="ARBA" id="ARBA00001933"/>
    </source>
</evidence>
<proteinExistence type="predicted"/>
<dbReference type="EMBL" id="JAUSZS010000008">
    <property type="protein sequence ID" value="MDQ0937553.1"/>
    <property type="molecule type" value="Genomic_DNA"/>
</dbReference>
<dbReference type="Gene3D" id="3.90.1150.10">
    <property type="entry name" value="Aspartate Aminotransferase, domain 1"/>
    <property type="match status" value="1"/>
</dbReference>
<reference evidence="6 7" key="1">
    <citation type="submission" date="2023-07" db="EMBL/GenBank/DDBJ databases">
        <title>Comparative genomics of wheat-associated soil bacteria to identify genetic determinants of phenazine resistance.</title>
        <authorList>
            <person name="Mouncey N."/>
        </authorList>
    </citation>
    <scope>NUCLEOTIDE SEQUENCE [LARGE SCALE GENOMIC DNA]</scope>
    <source>
        <strain evidence="6 7">W2I16</strain>
    </source>
</reference>
<name>A0ABU0RZW8_9ACTN</name>
<dbReference type="Proteomes" id="UP001223072">
    <property type="component" value="Unassembled WGS sequence"/>
</dbReference>
<evidence type="ECO:0000256" key="4">
    <source>
        <dbReference type="ARBA" id="ARBA00022898"/>
    </source>
</evidence>
<comment type="caution">
    <text evidence="6">The sequence shown here is derived from an EMBL/GenBank/DDBJ whole genome shotgun (WGS) entry which is preliminary data.</text>
</comment>
<dbReference type="InterPro" id="IPR004839">
    <property type="entry name" value="Aminotransferase_I/II_large"/>
</dbReference>
<evidence type="ECO:0000259" key="5">
    <source>
        <dbReference type="Pfam" id="PF00155"/>
    </source>
</evidence>
<evidence type="ECO:0000256" key="2">
    <source>
        <dbReference type="ARBA" id="ARBA00022576"/>
    </source>
</evidence>
<dbReference type="RefSeq" id="WP_307630784.1">
    <property type="nucleotide sequence ID" value="NZ_JAUSZS010000008.1"/>
</dbReference>
<protein>
    <submittedName>
        <fullName evidence="6">(S)-3,5-dihydroxyphenylglycine transaminase</fullName>
        <ecNumber evidence="6">2.6.1.103</ecNumber>
    </submittedName>
</protein>
<gene>
    <name evidence="6" type="ORF">QFZ49_007528</name>
</gene>
<dbReference type="Gene3D" id="3.40.640.10">
    <property type="entry name" value="Type I PLP-dependent aspartate aminotransferase-like (Major domain)"/>
    <property type="match status" value="1"/>
</dbReference>
<keyword evidence="7" id="KW-1185">Reference proteome</keyword>
<dbReference type="PANTHER" id="PTHR42790">
    <property type="entry name" value="AMINOTRANSFERASE"/>
    <property type="match status" value="1"/>
</dbReference>
<evidence type="ECO:0000256" key="3">
    <source>
        <dbReference type="ARBA" id="ARBA00022679"/>
    </source>
</evidence>
<dbReference type="Pfam" id="PF00155">
    <property type="entry name" value="Aminotran_1_2"/>
    <property type="match status" value="1"/>
</dbReference>
<sequence>MTTTTADRQGALPRTALHPSLSAPLLDTMTFLNEVTLRYPQAISFAPGRPYEGDFDVARVPGLIETYLDHLRESGHSEARVRTALFQYGETAGQIRGIVARMLDIDEDMTVDPASVVVTVGCQEAVLLTLRALFTGPDDVLLVDSPSYVGVTGAAGLLGIPVVAVPSTPNGPSPAGLERTVREIEANGRRARCLYVVPDCSNPTGVSMSREDRTALLDAAGRLGLLLLEDNPYGVFSSVRRPTLKSLDTHRRVIYLGSFAKTAFPGARVGFVVADQLVEGADGRAPGLLADELAKVKSMITVNTSSLSQAAIAGLLLQNGGGLRAANEAAARHYQSTMRCLRESLAAELPAGAPESAGVRWNDPDGGFFLTLDVPFPADEAALDISAQKYGVIWTPMRHFHLDDAGDRQIRLSCSYLTTDQATEGARRLARFVKDQTRD</sequence>
<evidence type="ECO:0000313" key="7">
    <source>
        <dbReference type="Proteomes" id="UP001223072"/>
    </source>
</evidence>
<dbReference type="InterPro" id="IPR015421">
    <property type="entry name" value="PyrdxlP-dep_Trfase_major"/>
</dbReference>
<dbReference type="PANTHER" id="PTHR42790:SF19">
    <property type="entry name" value="KYNURENINE_ALPHA-AMINOADIPATE AMINOTRANSFERASE, MITOCHONDRIAL"/>
    <property type="match status" value="1"/>
</dbReference>
<dbReference type="SUPFAM" id="SSF53383">
    <property type="entry name" value="PLP-dependent transferases"/>
    <property type="match status" value="1"/>
</dbReference>
<comment type="cofactor">
    <cofactor evidence="1">
        <name>pyridoxal 5'-phosphate</name>
        <dbReference type="ChEBI" id="CHEBI:597326"/>
    </cofactor>
</comment>
<evidence type="ECO:0000313" key="6">
    <source>
        <dbReference type="EMBL" id="MDQ0937553.1"/>
    </source>
</evidence>
<accession>A0ABU0RZW8</accession>
<dbReference type="GO" id="GO:0008483">
    <property type="term" value="F:transaminase activity"/>
    <property type="evidence" value="ECO:0007669"/>
    <property type="project" value="UniProtKB-KW"/>
</dbReference>
<dbReference type="CDD" id="cd00609">
    <property type="entry name" value="AAT_like"/>
    <property type="match status" value="1"/>
</dbReference>
<keyword evidence="4" id="KW-0663">Pyridoxal phosphate</keyword>
<dbReference type="InterPro" id="IPR050859">
    <property type="entry name" value="Class-I_PLP-dep_aminotransf"/>
</dbReference>
<dbReference type="EC" id="2.6.1.103" evidence="6"/>